<dbReference type="STRING" id="15368.I1HVI8"/>
<dbReference type="PANTHER" id="PTHR46652:SF7">
    <property type="entry name" value="LEUCINE-RICH REPEAT AND IQ DOMAIN-CONTAINING PROTEIN 1"/>
    <property type="match status" value="1"/>
</dbReference>
<dbReference type="EnsemblPlants" id="KQK11709">
    <property type="protein sequence ID" value="KQK11709"/>
    <property type="gene ID" value="BRADI_2g61810v3"/>
</dbReference>
<dbReference type="KEGG" id="bdi:100829580"/>
<dbReference type="Pfam" id="PF13516">
    <property type="entry name" value="LRR_6"/>
    <property type="match status" value="2"/>
</dbReference>
<keyword evidence="2" id="KW-0677">Repeat</keyword>
<dbReference type="RefSeq" id="XP_003565144.1">
    <property type="nucleotide sequence ID" value="XM_003565096.4"/>
</dbReference>
<dbReference type="FunCoup" id="I1HVI8">
    <property type="interactions" value="1506"/>
</dbReference>
<evidence type="ECO:0000313" key="6">
    <source>
        <dbReference type="Proteomes" id="UP000008810"/>
    </source>
</evidence>
<evidence type="ECO:0000256" key="3">
    <source>
        <dbReference type="SAM" id="MobiDB-lite"/>
    </source>
</evidence>
<reference evidence="5" key="3">
    <citation type="submission" date="2018-08" db="UniProtKB">
        <authorList>
            <consortium name="EnsemblPlants"/>
        </authorList>
    </citation>
    <scope>IDENTIFICATION</scope>
    <source>
        <strain evidence="5">cv. Bd21</strain>
    </source>
</reference>
<dbReference type="Proteomes" id="UP000008810">
    <property type="component" value="Chromosome 2"/>
</dbReference>
<dbReference type="GeneID" id="100829580"/>
<dbReference type="SMART" id="SM00365">
    <property type="entry name" value="LRR_SD22"/>
    <property type="match status" value="6"/>
</dbReference>
<feature type="compositionally biased region" description="Basic and acidic residues" evidence="3">
    <location>
        <begin position="334"/>
        <end position="363"/>
    </location>
</feature>
<dbReference type="eggNOG" id="KOG0531">
    <property type="taxonomic scope" value="Eukaryota"/>
</dbReference>
<dbReference type="InterPro" id="IPR050836">
    <property type="entry name" value="SDS22/Internalin_LRR"/>
</dbReference>
<dbReference type="PANTHER" id="PTHR46652">
    <property type="entry name" value="LEUCINE-RICH REPEAT AND IQ DOMAIN-CONTAINING PROTEIN 1-RELATED"/>
    <property type="match status" value="1"/>
</dbReference>
<evidence type="ECO:0000313" key="5">
    <source>
        <dbReference type="EnsemblPlants" id="KQK11709"/>
    </source>
</evidence>
<keyword evidence="1" id="KW-0433">Leucine-rich repeat</keyword>
<dbReference type="Gene3D" id="3.80.10.10">
    <property type="entry name" value="Ribonuclease Inhibitor"/>
    <property type="match status" value="2"/>
</dbReference>
<feature type="compositionally biased region" description="Basic and acidic residues" evidence="3">
    <location>
        <begin position="264"/>
        <end position="288"/>
    </location>
</feature>
<dbReference type="InterPro" id="IPR001611">
    <property type="entry name" value="Leu-rich_rpt"/>
</dbReference>
<organism evidence="4">
    <name type="scientific">Brachypodium distachyon</name>
    <name type="common">Purple false brome</name>
    <name type="synonym">Trachynia distachya</name>
    <dbReference type="NCBI Taxonomy" id="15368"/>
    <lineage>
        <taxon>Eukaryota</taxon>
        <taxon>Viridiplantae</taxon>
        <taxon>Streptophyta</taxon>
        <taxon>Embryophyta</taxon>
        <taxon>Tracheophyta</taxon>
        <taxon>Spermatophyta</taxon>
        <taxon>Magnoliopsida</taxon>
        <taxon>Liliopsida</taxon>
        <taxon>Poales</taxon>
        <taxon>Poaceae</taxon>
        <taxon>BOP clade</taxon>
        <taxon>Pooideae</taxon>
        <taxon>Stipodae</taxon>
        <taxon>Brachypodieae</taxon>
        <taxon>Brachypodium</taxon>
    </lineage>
</organism>
<proteinExistence type="predicted"/>
<dbReference type="PROSITE" id="PS51450">
    <property type="entry name" value="LRR"/>
    <property type="match status" value="4"/>
</dbReference>
<dbReference type="ExpressionAtlas" id="I1HVI8">
    <property type="expression patterns" value="baseline"/>
</dbReference>
<name>I1HVI8_BRADI</name>
<dbReference type="GO" id="GO:0015630">
    <property type="term" value="C:microtubule cytoskeleton"/>
    <property type="evidence" value="ECO:0000318"/>
    <property type="project" value="GO_Central"/>
</dbReference>
<accession>I1HVI8</accession>
<dbReference type="HOGENOM" id="CLU_047626_0_0_1"/>
<evidence type="ECO:0000313" key="4">
    <source>
        <dbReference type="EMBL" id="KQK11709.1"/>
    </source>
</evidence>
<reference evidence="4 5" key="1">
    <citation type="journal article" date="2010" name="Nature">
        <title>Genome sequencing and analysis of the model grass Brachypodium distachyon.</title>
        <authorList>
            <consortium name="International Brachypodium Initiative"/>
        </authorList>
    </citation>
    <scope>NUCLEOTIDE SEQUENCE [LARGE SCALE GENOMIC DNA]</scope>
    <source>
        <strain evidence="4 5">Bd21</strain>
    </source>
</reference>
<keyword evidence="6" id="KW-1185">Reference proteome</keyword>
<dbReference type="InterPro" id="IPR032675">
    <property type="entry name" value="LRR_dom_sf"/>
</dbReference>
<reference evidence="4" key="2">
    <citation type="submission" date="2017-06" db="EMBL/GenBank/DDBJ databases">
        <title>WGS assembly of Brachypodium distachyon.</title>
        <authorList>
            <consortium name="The International Brachypodium Initiative"/>
            <person name="Lucas S."/>
            <person name="Harmon-Smith M."/>
            <person name="Lail K."/>
            <person name="Tice H."/>
            <person name="Grimwood J."/>
            <person name="Bruce D."/>
            <person name="Barry K."/>
            <person name="Shu S."/>
            <person name="Lindquist E."/>
            <person name="Wang M."/>
            <person name="Pitluck S."/>
            <person name="Vogel J.P."/>
            <person name="Garvin D.F."/>
            <person name="Mockler T.C."/>
            <person name="Schmutz J."/>
            <person name="Rokhsar D."/>
            <person name="Bevan M.W."/>
        </authorList>
    </citation>
    <scope>NUCLEOTIDE SEQUENCE</scope>
    <source>
        <strain evidence="4">Bd21</strain>
    </source>
</reference>
<dbReference type="OrthoDB" id="1517790at2759"/>
<dbReference type="Pfam" id="PF14580">
    <property type="entry name" value="LRR_9"/>
    <property type="match status" value="1"/>
</dbReference>
<sequence>MARLTVEQAARDAGSGATALDLSHRTFSDVSCLGSFKSLERLDLGYNCLVTLEGLSSCVNLKWLSVIENKLVSLKGVEGLTKLQVLNAGKNKLTKIDEVKSLTTLGALILNDNNISAICKLDRHHQLNTLVLSKNPVGTIGDSLVNAKSLKKLSMSHCQIEDIGSSLVACVELKELRLAHNKISKIPSDLAKNVKILNLDLGNNLIERVSDLKALAELRFLRNLNLQGNPIAEKDSLVKKVMKTVPTLRIFNAKPIEASSQTDNSRKESMQNKDEGMPDHDTIEPNTKRKDKTKQSKQLKGSEEPTAQNTRPDVTIASPIKSGQLDGKKKKKDKVVMDMEQGKSSKLKSKDDTPSLDDADRKAKEVKRKKSAVKEDKDMDGIDDTEVSFAELMFSREAGGPEPEFKDKIQGTAQDRKFVGGLVIDHTKKRKKSKGTVLDASDLKLLCSVPEVGAGGLSGWD</sequence>
<evidence type="ECO:0008006" key="7">
    <source>
        <dbReference type="Google" id="ProtNLM"/>
    </source>
</evidence>
<dbReference type="OMA" id="QIDDWSG"/>
<dbReference type="AlphaFoldDB" id="I1HVI8"/>
<dbReference type="Gramene" id="KQK11709">
    <property type="protein sequence ID" value="KQK11709"/>
    <property type="gene ID" value="BRADI_2g61810v3"/>
</dbReference>
<evidence type="ECO:0000256" key="2">
    <source>
        <dbReference type="ARBA" id="ARBA00022737"/>
    </source>
</evidence>
<protein>
    <recommendedName>
        <fullName evidence="7">Protein phosphatase 1 regulatory subunit 7</fullName>
    </recommendedName>
</protein>
<evidence type="ECO:0000256" key="1">
    <source>
        <dbReference type="ARBA" id="ARBA00022614"/>
    </source>
</evidence>
<dbReference type="EMBL" id="CM000881">
    <property type="protein sequence ID" value="KQK11709.1"/>
    <property type="molecule type" value="Genomic_DNA"/>
</dbReference>
<feature type="region of interest" description="Disordered" evidence="3">
    <location>
        <begin position="255"/>
        <end position="382"/>
    </location>
</feature>
<gene>
    <name evidence="5" type="primary">LOC100829580</name>
    <name evidence="4" type="ORF">BRADI_2g61810v3</name>
</gene>
<dbReference type="SUPFAM" id="SSF52058">
    <property type="entry name" value="L domain-like"/>
    <property type="match status" value="1"/>
</dbReference>